<evidence type="ECO:0000313" key="8">
    <source>
        <dbReference type="EMBL" id="GAA1859275.1"/>
    </source>
</evidence>
<dbReference type="PANTHER" id="PTHR43884">
    <property type="entry name" value="ACYL-COA DEHYDROGENASE"/>
    <property type="match status" value="1"/>
</dbReference>
<comment type="cofactor">
    <cofactor evidence="1">
        <name>FAD</name>
        <dbReference type="ChEBI" id="CHEBI:57692"/>
    </cofactor>
</comment>
<keyword evidence="9" id="KW-1185">Reference proteome</keyword>
<evidence type="ECO:0000256" key="3">
    <source>
        <dbReference type="ARBA" id="ARBA00022630"/>
    </source>
</evidence>
<keyword evidence="5" id="KW-0560">Oxidoreductase</keyword>
<name>A0ABN2N9Q1_9PSEU</name>
<sequence length="368" mass="38254">MCPPERARGIVESEGGVDPTLWAALSDRGLLGLVVPGELGGPGRDLHSLAAVQVELGRTLVPVPFMATAVLASEALLKADDVRVSSRLLPLLAAGRTTATLAFAGEVLTSEGDWAPAPVAATQDGDRWALEGRAHFVLDGMNANVVLVVADSQQGPSLYIVEGDGARQIRRSPLHVADRTRRLADLEFRSVAAQPVGVPGQGRHILDAALDLAALALAAEHVGGMLAVLETAVGHACEREQFGRPVGTFQAVQTLCVDTLIDLEVARVALDHAVRCMQDGRDHTTGDADNGPTAVALAAACCAEAYSRCAARAAQVQGGSGFLWTGSAHLHIRRASAGVRLFGTPAKWRARATAGGRSLPISADHVGA</sequence>
<evidence type="ECO:0000259" key="7">
    <source>
        <dbReference type="Pfam" id="PF02771"/>
    </source>
</evidence>
<feature type="domain" description="Acyl-CoA dehydrogenase/oxidase C-terminal" evidence="6">
    <location>
        <begin position="200"/>
        <end position="337"/>
    </location>
</feature>
<dbReference type="Gene3D" id="1.20.140.10">
    <property type="entry name" value="Butyryl-CoA Dehydrogenase, subunit A, domain 3"/>
    <property type="match status" value="1"/>
</dbReference>
<dbReference type="Pfam" id="PF02771">
    <property type="entry name" value="Acyl-CoA_dh_N"/>
    <property type="match status" value="1"/>
</dbReference>
<evidence type="ECO:0000256" key="2">
    <source>
        <dbReference type="ARBA" id="ARBA00009347"/>
    </source>
</evidence>
<evidence type="ECO:0000313" key="9">
    <source>
        <dbReference type="Proteomes" id="UP001500449"/>
    </source>
</evidence>
<proteinExistence type="inferred from homology"/>
<evidence type="ECO:0000256" key="5">
    <source>
        <dbReference type="ARBA" id="ARBA00023002"/>
    </source>
</evidence>
<keyword evidence="4" id="KW-0274">FAD</keyword>
<dbReference type="SUPFAM" id="SSF56645">
    <property type="entry name" value="Acyl-CoA dehydrogenase NM domain-like"/>
    <property type="match status" value="1"/>
</dbReference>
<dbReference type="SUPFAM" id="SSF47203">
    <property type="entry name" value="Acyl-CoA dehydrogenase C-terminal domain-like"/>
    <property type="match status" value="1"/>
</dbReference>
<protein>
    <submittedName>
        <fullName evidence="8">Acyl-CoA dehydrogenase family protein</fullName>
    </submittedName>
</protein>
<evidence type="ECO:0000256" key="1">
    <source>
        <dbReference type="ARBA" id="ARBA00001974"/>
    </source>
</evidence>
<dbReference type="Gene3D" id="1.10.540.10">
    <property type="entry name" value="Acyl-CoA dehydrogenase/oxidase, N-terminal domain"/>
    <property type="match status" value="1"/>
</dbReference>
<comment type="caution">
    <text evidence="8">The sequence shown here is derived from an EMBL/GenBank/DDBJ whole genome shotgun (WGS) entry which is preliminary data.</text>
</comment>
<dbReference type="Proteomes" id="UP001500449">
    <property type="component" value="Unassembled WGS sequence"/>
</dbReference>
<dbReference type="InterPro" id="IPR013786">
    <property type="entry name" value="AcylCoA_DH/ox_N"/>
</dbReference>
<dbReference type="InterPro" id="IPR009075">
    <property type="entry name" value="AcylCo_DH/oxidase_C"/>
</dbReference>
<reference evidence="8 9" key="1">
    <citation type="journal article" date="2019" name="Int. J. Syst. Evol. Microbiol.">
        <title>The Global Catalogue of Microorganisms (GCM) 10K type strain sequencing project: providing services to taxonomists for standard genome sequencing and annotation.</title>
        <authorList>
            <consortium name="The Broad Institute Genomics Platform"/>
            <consortium name="The Broad Institute Genome Sequencing Center for Infectious Disease"/>
            <person name="Wu L."/>
            <person name="Ma J."/>
        </authorList>
    </citation>
    <scope>NUCLEOTIDE SEQUENCE [LARGE SCALE GENOMIC DNA]</scope>
    <source>
        <strain evidence="8 9">JCM 16009</strain>
    </source>
</reference>
<organism evidence="8 9">
    <name type="scientific">Pseudonocardia ailaonensis</name>
    <dbReference type="NCBI Taxonomy" id="367279"/>
    <lineage>
        <taxon>Bacteria</taxon>
        <taxon>Bacillati</taxon>
        <taxon>Actinomycetota</taxon>
        <taxon>Actinomycetes</taxon>
        <taxon>Pseudonocardiales</taxon>
        <taxon>Pseudonocardiaceae</taxon>
        <taxon>Pseudonocardia</taxon>
    </lineage>
</organism>
<evidence type="ECO:0000256" key="4">
    <source>
        <dbReference type="ARBA" id="ARBA00022827"/>
    </source>
</evidence>
<dbReference type="InterPro" id="IPR046373">
    <property type="entry name" value="Acyl-CoA_Oxase/DH_mid-dom_sf"/>
</dbReference>
<comment type="similarity">
    <text evidence="2">Belongs to the acyl-CoA dehydrogenase family.</text>
</comment>
<dbReference type="PANTHER" id="PTHR43884:SF20">
    <property type="entry name" value="ACYL-COA DEHYDROGENASE FADE28"/>
    <property type="match status" value="1"/>
</dbReference>
<dbReference type="Gene3D" id="2.40.110.10">
    <property type="entry name" value="Butyryl-CoA Dehydrogenase, subunit A, domain 2"/>
    <property type="match status" value="1"/>
</dbReference>
<gene>
    <name evidence="8" type="ORF">GCM10009836_44360</name>
</gene>
<feature type="domain" description="Acyl-CoA dehydrogenase/oxidase N-terminal" evidence="7">
    <location>
        <begin position="12"/>
        <end position="95"/>
    </location>
</feature>
<dbReference type="EMBL" id="BAAAQK010000017">
    <property type="protein sequence ID" value="GAA1859275.1"/>
    <property type="molecule type" value="Genomic_DNA"/>
</dbReference>
<evidence type="ECO:0000259" key="6">
    <source>
        <dbReference type="Pfam" id="PF00441"/>
    </source>
</evidence>
<dbReference type="InterPro" id="IPR036250">
    <property type="entry name" value="AcylCo_DH-like_C"/>
</dbReference>
<dbReference type="Pfam" id="PF00441">
    <property type="entry name" value="Acyl-CoA_dh_1"/>
    <property type="match status" value="1"/>
</dbReference>
<keyword evidence="3" id="KW-0285">Flavoprotein</keyword>
<dbReference type="InterPro" id="IPR009100">
    <property type="entry name" value="AcylCoA_DH/oxidase_NM_dom_sf"/>
</dbReference>
<accession>A0ABN2N9Q1</accession>
<dbReference type="InterPro" id="IPR037069">
    <property type="entry name" value="AcylCoA_DH/ox_N_sf"/>
</dbReference>